<feature type="compositionally biased region" description="Basic and acidic residues" evidence="1">
    <location>
        <begin position="114"/>
        <end position="128"/>
    </location>
</feature>
<dbReference type="VEuPathDB" id="FungiDB:C8Q69DRAFT_458866"/>
<comment type="caution">
    <text evidence="3">The sequence shown here is derived from an EMBL/GenBank/DDBJ whole genome shotgun (WGS) entry which is preliminary data.</text>
</comment>
<proteinExistence type="predicted"/>
<feature type="domain" description="HNH nuclease" evidence="2">
    <location>
        <begin position="134"/>
        <end position="223"/>
    </location>
</feature>
<keyword evidence="4" id="KW-1185">Reference proteome</keyword>
<sequence length="409" mass="46262">MDDASPEPERTATTVLVPDERCNVPSQERLTLLSEFRKAMKRDKIRAPLWAFLQVADIAQLQSLVEAAENIPEFYFSLLEDTCFSIVLNWMQRRLISQSGLSVSGTSSSSPSESSKKGRAEKPKRLAKERDQMCVLTKATVYQVAHIYPHSLIHASPRRSIDAAVPGFWKLLYAFFDAERITKWRSEIFRDPTDPSKAFDGCFNMICINSQAHELWNRGFFALKPISLSDDKKTLVLEFHWQPRPNHSQLDTVDILKCPGSSEGLDSVEDNDLTTRIGNSNKRRFIKTGDRFELRTDNPFTHPLPSWDLLDMQWRLTRVVSMSGAADVYDDNDDDDDDDSIDDAAGIEDRPDIFSWVPSPSRIQNESDDSEDNDEFEDSFTTASTNPSPAKVRETLGNTATEEGGPIEL</sequence>
<gene>
    <name evidence="3" type="ORF">C8Q69DRAFT_458866</name>
</gene>
<dbReference type="AlphaFoldDB" id="A0A443I2W7"/>
<evidence type="ECO:0000259" key="2">
    <source>
        <dbReference type="Pfam" id="PF13391"/>
    </source>
</evidence>
<feature type="compositionally biased region" description="Low complexity" evidence="1">
    <location>
        <begin position="101"/>
        <end position="113"/>
    </location>
</feature>
<name>A0A443I2W7_BYSSP</name>
<dbReference type="InterPro" id="IPR003615">
    <property type="entry name" value="HNH_nuc"/>
</dbReference>
<evidence type="ECO:0000313" key="3">
    <source>
        <dbReference type="EMBL" id="RWQ98420.1"/>
    </source>
</evidence>
<evidence type="ECO:0000313" key="4">
    <source>
        <dbReference type="Proteomes" id="UP000283841"/>
    </source>
</evidence>
<dbReference type="RefSeq" id="XP_028488065.1">
    <property type="nucleotide sequence ID" value="XM_028630033.1"/>
</dbReference>
<dbReference type="GeneID" id="39599310"/>
<feature type="compositionally biased region" description="Acidic residues" evidence="1">
    <location>
        <begin position="366"/>
        <end position="378"/>
    </location>
</feature>
<dbReference type="Pfam" id="PF13391">
    <property type="entry name" value="HNH_2"/>
    <property type="match status" value="1"/>
</dbReference>
<accession>A0A443I2W7</accession>
<dbReference type="Proteomes" id="UP000283841">
    <property type="component" value="Unassembled WGS sequence"/>
</dbReference>
<organism evidence="3 4">
    <name type="scientific">Byssochlamys spectabilis</name>
    <name type="common">Paecilomyces variotii</name>
    <dbReference type="NCBI Taxonomy" id="264951"/>
    <lineage>
        <taxon>Eukaryota</taxon>
        <taxon>Fungi</taxon>
        <taxon>Dikarya</taxon>
        <taxon>Ascomycota</taxon>
        <taxon>Pezizomycotina</taxon>
        <taxon>Eurotiomycetes</taxon>
        <taxon>Eurotiomycetidae</taxon>
        <taxon>Eurotiales</taxon>
        <taxon>Thermoascaceae</taxon>
        <taxon>Paecilomyces</taxon>
    </lineage>
</organism>
<feature type="region of interest" description="Disordered" evidence="1">
    <location>
        <begin position="326"/>
        <end position="409"/>
    </location>
</feature>
<protein>
    <recommendedName>
        <fullName evidence="2">HNH nuclease domain-containing protein</fullName>
    </recommendedName>
</protein>
<evidence type="ECO:0000256" key="1">
    <source>
        <dbReference type="SAM" id="MobiDB-lite"/>
    </source>
</evidence>
<dbReference type="OrthoDB" id="5416097at2759"/>
<feature type="region of interest" description="Disordered" evidence="1">
    <location>
        <begin position="101"/>
        <end position="128"/>
    </location>
</feature>
<dbReference type="EMBL" id="RCNU01000002">
    <property type="protein sequence ID" value="RWQ98420.1"/>
    <property type="molecule type" value="Genomic_DNA"/>
</dbReference>
<feature type="compositionally biased region" description="Acidic residues" evidence="1">
    <location>
        <begin position="328"/>
        <end position="346"/>
    </location>
</feature>
<reference evidence="3 4" key="1">
    <citation type="journal article" date="2018" name="Front. Microbiol.">
        <title>Genomic and genetic insights into a cosmopolitan fungus, Paecilomyces variotii (Eurotiales).</title>
        <authorList>
            <person name="Urquhart A.S."/>
            <person name="Mondo S.J."/>
            <person name="Makela M.R."/>
            <person name="Hane J.K."/>
            <person name="Wiebenga A."/>
            <person name="He G."/>
            <person name="Mihaltcheva S."/>
            <person name="Pangilinan J."/>
            <person name="Lipzen A."/>
            <person name="Barry K."/>
            <person name="de Vries R.P."/>
            <person name="Grigoriev I.V."/>
            <person name="Idnurm A."/>
        </authorList>
    </citation>
    <scope>NUCLEOTIDE SEQUENCE [LARGE SCALE GENOMIC DNA]</scope>
    <source>
        <strain evidence="3 4">CBS 101075</strain>
    </source>
</reference>